<keyword evidence="2" id="KW-0067">ATP-binding</keyword>
<name>A0A5S9IUW6_UABAM</name>
<organism evidence="8 9">
    <name type="scientific">Uabimicrobium amorphum</name>
    <dbReference type="NCBI Taxonomy" id="2596890"/>
    <lineage>
        <taxon>Bacteria</taxon>
        <taxon>Pseudomonadati</taxon>
        <taxon>Planctomycetota</taxon>
        <taxon>Candidatus Uabimicrobiia</taxon>
        <taxon>Candidatus Uabimicrobiales</taxon>
        <taxon>Candidatus Uabimicrobiaceae</taxon>
        <taxon>Candidatus Uabimicrobium</taxon>
    </lineage>
</organism>
<dbReference type="PROSITE" id="PS50045">
    <property type="entry name" value="SIGMA54_INTERACT_4"/>
    <property type="match status" value="1"/>
</dbReference>
<keyword evidence="1" id="KW-0547">Nucleotide-binding</keyword>
<dbReference type="CDD" id="cd00009">
    <property type="entry name" value="AAA"/>
    <property type="match status" value="1"/>
</dbReference>
<dbReference type="InterPro" id="IPR003593">
    <property type="entry name" value="AAA+_ATPase"/>
</dbReference>
<dbReference type="Gene3D" id="1.10.8.60">
    <property type="match status" value="1"/>
</dbReference>
<evidence type="ECO:0000313" key="8">
    <source>
        <dbReference type="EMBL" id="BBM87570.1"/>
    </source>
</evidence>
<accession>A0A5S9IUW6</accession>
<dbReference type="Gene3D" id="1.10.10.60">
    <property type="entry name" value="Homeodomain-like"/>
    <property type="match status" value="1"/>
</dbReference>
<gene>
    <name evidence="8" type="ORF">UABAM_05982</name>
</gene>
<dbReference type="SUPFAM" id="SSF52172">
    <property type="entry name" value="CheY-like"/>
    <property type="match status" value="1"/>
</dbReference>
<evidence type="ECO:0000259" key="6">
    <source>
        <dbReference type="PROSITE" id="PS50045"/>
    </source>
</evidence>
<dbReference type="SMART" id="SM00448">
    <property type="entry name" value="REC"/>
    <property type="match status" value="1"/>
</dbReference>
<dbReference type="PANTHER" id="PTHR32071:SF57">
    <property type="entry name" value="C4-DICARBOXYLATE TRANSPORT TRANSCRIPTIONAL REGULATORY PROTEIN DCTD"/>
    <property type="match status" value="1"/>
</dbReference>
<dbReference type="Gene3D" id="3.40.50.300">
    <property type="entry name" value="P-loop containing nucleotide triphosphate hydrolases"/>
    <property type="match status" value="1"/>
</dbReference>
<dbReference type="Pfam" id="PF00158">
    <property type="entry name" value="Sigma54_activat"/>
    <property type="match status" value="1"/>
</dbReference>
<dbReference type="GO" id="GO:0005524">
    <property type="term" value="F:ATP binding"/>
    <property type="evidence" value="ECO:0007669"/>
    <property type="project" value="UniProtKB-KW"/>
</dbReference>
<reference evidence="8 9" key="1">
    <citation type="submission" date="2019-08" db="EMBL/GenBank/DDBJ databases">
        <title>Complete genome sequence of Candidatus Uab amorphum.</title>
        <authorList>
            <person name="Shiratori T."/>
            <person name="Suzuki S."/>
            <person name="Kakizawa Y."/>
            <person name="Ishida K."/>
        </authorList>
    </citation>
    <scope>NUCLEOTIDE SEQUENCE [LARGE SCALE GENOMIC DNA]</scope>
    <source>
        <strain evidence="8 9">SRT547</strain>
    </source>
</reference>
<protein>
    <submittedName>
        <fullName evidence="8">Sigma-54-dependent Fis family transcriptional regulator</fullName>
    </submittedName>
</protein>
<dbReference type="Pfam" id="PF02954">
    <property type="entry name" value="HTH_8"/>
    <property type="match status" value="1"/>
</dbReference>
<dbReference type="InterPro" id="IPR027417">
    <property type="entry name" value="P-loop_NTPase"/>
</dbReference>
<evidence type="ECO:0000256" key="5">
    <source>
        <dbReference type="PROSITE-ProRule" id="PRU00169"/>
    </source>
</evidence>
<dbReference type="SUPFAM" id="SSF46689">
    <property type="entry name" value="Homeodomain-like"/>
    <property type="match status" value="1"/>
</dbReference>
<dbReference type="InterPro" id="IPR001789">
    <property type="entry name" value="Sig_transdc_resp-reg_receiver"/>
</dbReference>
<dbReference type="SUPFAM" id="SSF52540">
    <property type="entry name" value="P-loop containing nucleoside triphosphate hydrolases"/>
    <property type="match status" value="1"/>
</dbReference>
<dbReference type="FunFam" id="3.40.50.300:FF:000006">
    <property type="entry name" value="DNA-binding transcriptional regulator NtrC"/>
    <property type="match status" value="1"/>
</dbReference>
<sequence>MTKKVLVIDDDTKVLRLFQRILEKDYNVVTCSTMKESMTVIDESVDLVVADLNLQDGSGLDLLAYLNSLMYYIPFIVVTGYGTIESAVNAVKSGAVEYIIKPFSRNYILDAIRNAITEAEYRKNIAPEIDANCKEIIGQSKAMKKLFNILQRAAPSSATILIQGESGTGKELIARAIHNNSPRHKAEFVPINCAAFSENLLENELFGHVKGAFTGAMDYKEGIFEVANNGTLLLDEIGDMPMPLQIKLLRVLQEREYKPVGCTKYRKVNIRVIASTNVDLKKAIEEKKFREDLYYRLAVIELHVPPLRDRLEDLPLLVTHFIKKYNEKNSKNIESITPQAIEELKKHNWTGNIRELENAIERSVTLSTSNVITHDVLWSKKERPTLPNNFVEEILSEIDTSVSAKSLKDLVDIVTKNAILYALKKTKGNRSQAAAILKMGRASFYNKIKELDIK</sequence>
<dbReference type="Pfam" id="PF25601">
    <property type="entry name" value="AAA_lid_14"/>
    <property type="match status" value="1"/>
</dbReference>
<evidence type="ECO:0000256" key="3">
    <source>
        <dbReference type="ARBA" id="ARBA00023015"/>
    </source>
</evidence>
<dbReference type="Pfam" id="PF00072">
    <property type="entry name" value="Response_reg"/>
    <property type="match status" value="1"/>
</dbReference>
<keyword evidence="5" id="KW-0597">Phosphoprotein</keyword>
<evidence type="ECO:0000256" key="4">
    <source>
        <dbReference type="ARBA" id="ARBA00023163"/>
    </source>
</evidence>
<dbReference type="InterPro" id="IPR002197">
    <property type="entry name" value="HTH_Fis"/>
</dbReference>
<dbReference type="OrthoDB" id="5401077at2"/>
<dbReference type="EMBL" id="AP019860">
    <property type="protein sequence ID" value="BBM87570.1"/>
    <property type="molecule type" value="Genomic_DNA"/>
</dbReference>
<keyword evidence="3" id="KW-0805">Transcription regulation</keyword>
<dbReference type="RefSeq" id="WP_151971586.1">
    <property type="nucleotide sequence ID" value="NZ_AP019860.1"/>
</dbReference>
<feature type="domain" description="Sigma-54 factor interaction" evidence="6">
    <location>
        <begin position="136"/>
        <end position="365"/>
    </location>
</feature>
<dbReference type="PANTHER" id="PTHR32071">
    <property type="entry name" value="TRANSCRIPTIONAL REGULATORY PROTEIN"/>
    <property type="match status" value="1"/>
</dbReference>
<dbReference type="InterPro" id="IPR002078">
    <property type="entry name" value="Sigma_54_int"/>
</dbReference>
<dbReference type="GO" id="GO:0043565">
    <property type="term" value="F:sequence-specific DNA binding"/>
    <property type="evidence" value="ECO:0007669"/>
    <property type="project" value="InterPro"/>
</dbReference>
<feature type="domain" description="Response regulatory" evidence="7">
    <location>
        <begin position="4"/>
        <end position="116"/>
    </location>
</feature>
<dbReference type="Proteomes" id="UP000326354">
    <property type="component" value="Chromosome"/>
</dbReference>
<feature type="modified residue" description="4-aspartylphosphate" evidence="5">
    <location>
        <position position="51"/>
    </location>
</feature>
<evidence type="ECO:0000256" key="1">
    <source>
        <dbReference type="ARBA" id="ARBA00022741"/>
    </source>
</evidence>
<proteinExistence type="predicted"/>
<dbReference type="InterPro" id="IPR009057">
    <property type="entry name" value="Homeodomain-like_sf"/>
</dbReference>
<evidence type="ECO:0000256" key="2">
    <source>
        <dbReference type="ARBA" id="ARBA00022840"/>
    </source>
</evidence>
<dbReference type="KEGG" id="uam:UABAM_05982"/>
<dbReference type="GO" id="GO:0006355">
    <property type="term" value="P:regulation of DNA-templated transcription"/>
    <property type="evidence" value="ECO:0007669"/>
    <property type="project" value="InterPro"/>
</dbReference>
<dbReference type="InterPro" id="IPR025662">
    <property type="entry name" value="Sigma_54_int_dom_ATP-bd_1"/>
</dbReference>
<dbReference type="PROSITE" id="PS00675">
    <property type="entry name" value="SIGMA54_INTERACT_1"/>
    <property type="match status" value="1"/>
</dbReference>
<dbReference type="PROSITE" id="PS00676">
    <property type="entry name" value="SIGMA54_INTERACT_2"/>
    <property type="match status" value="1"/>
</dbReference>
<dbReference type="PRINTS" id="PR01590">
    <property type="entry name" value="HTHFIS"/>
</dbReference>
<evidence type="ECO:0000259" key="7">
    <source>
        <dbReference type="PROSITE" id="PS50110"/>
    </source>
</evidence>
<evidence type="ECO:0000313" key="9">
    <source>
        <dbReference type="Proteomes" id="UP000326354"/>
    </source>
</evidence>
<dbReference type="GO" id="GO:0000160">
    <property type="term" value="P:phosphorelay signal transduction system"/>
    <property type="evidence" value="ECO:0007669"/>
    <property type="project" value="InterPro"/>
</dbReference>
<keyword evidence="4" id="KW-0804">Transcription</keyword>
<dbReference type="InterPro" id="IPR058031">
    <property type="entry name" value="AAA_lid_NorR"/>
</dbReference>
<dbReference type="InterPro" id="IPR011006">
    <property type="entry name" value="CheY-like_superfamily"/>
</dbReference>
<dbReference type="Gene3D" id="3.40.50.2300">
    <property type="match status" value="1"/>
</dbReference>
<dbReference type="AlphaFoldDB" id="A0A5S9IUW6"/>
<dbReference type="InterPro" id="IPR025943">
    <property type="entry name" value="Sigma_54_int_dom_ATP-bd_2"/>
</dbReference>
<dbReference type="SMART" id="SM00382">
    <property type="entry name" value="AAA"/>
    <property type="match status" value="1"/>
</dbReference>
<keyword evidence="9" id="KW-1185">Reference proteome</keyword>
<dbReference type="PROSITE" id="PS50110">
    <property type="entry name" value="RESPONSE_REGULATORY"/>
    <property type="match status" value="1"/>
</dbReference>